<dbReference type="RefSeq" id="XP_033572614.1">
    <property type="nucleotide sequence ID" value="XM_033725927.1"/>
</dbReference>
<evidence type="ECO:0000313" key="3">
    <source>
        <dbReference type="Proteomes" id="UP000504636"/>
    </source>
</evidence>
<feature type="region of interest" description="Disordered" evidence="1">
    <location>
        <begin position="135"/>
        <end position="170"/>
    </location>
</feature>
<dbReference type="AlphaFoldDB" id="A0A6A6YAC3"/>
<feature type="compositionally biased region" description="Basic and acidic residues" evidence="1">
    <location>
        <begin position="145"/>
        <end position="154"/>
    </location>
</feature>
<gene>
    <name evidence="2 4" type="ORF">BDZ99DRAFT_524607</name>
</gene>
<protein>
    <submittedName>
        <fullName evidence="2 4">Uncharacterized protein</fullName>
    </submittedName>
</protein>
<organism evidence="2">
    <name type="scientific">Mytilinidion resinicola</name>
    <dbReference type="NCBI Taxonomy" id="574789"/>
    <lineage>
        <taxon>Eukaryota</taxon>
        <taxon>Fungi</taxon>
        <taxon>Dikarya</taxon>
        <taxon>Ascomycota</taxon>
        <taxon>Pezizomycotina</taxon>
        <taxon>Dothideomycetes</taxon>
        <taxon>Pleosporomycetidae</taxon>
        <taxon>Mytilinidiales</taxon>
        <taxon>Mytilinidiaceae</taxon>
        <taxon>Mytilinidion</taxon>
    </lineage>
</organism>
<proteinExistence type="predicted"/>
<feature type="compositionally biased region" description="Low complexity" evidence="1">
    <location>
        <begin position="37"/>
        <end position="71"/>
    </location>
</feature>
<dbReference type="OrthoDB" id="10531769at2759"/>
<feature type="region of interest" description="Disordered" evidence="1">
    <location>
        <begin position="1"/>
        <end position="99"/>
    </location>
</feature>
<dbReference type="EMBL" id="MU003709">
    <property type="protein sequence ID" value="KAF2805650.1"/>
    <property type="molecule type" value="Genomic_DNA"/>
</dbReference>
<reference evidence="4" key="3">
    <citation type="submission" date="2025-04" db="UniProtKB">
        <authorList>
            <consortium name="RefSeq"/>
        </authorList>
    </citation>
    <scope>IDENTIFICATION</scope>
    <source>
        <strain evidence="4">CBS 304.34</strain>
    </source>
</reference>
<evidence type="ECO:0000256" key="1">
    <source>
        <dbReference type="SAM" id="MobiDB-lite"/>
    </source>
</evidence>
<keyword evidence="3" id="KW-1185">Reference proteome</keyword>
<dbReference type="Proteomes" id="UP000504636">
    <property type="component" value="Unplaced"/>
</dbReference>
<name>A0A6A6YAC3_9PEZI</name>
<evidence type="ECO:0000313" key="4">
    <source>
        <dbReference type="RefSeq" id="XP_033572614.1"/>
    </source>
</evidence>
<sequence>MSNTSSGSARHLADVVMRNMQHPRAPGCIVRSRPPKSLRSPASRPCPPSSSIQDATRSSTSSSQTQGPASSLLARLIPADHRTGAPAQKKQLCEPSVDARKARSSPLAIRFQPHVAAALQPPLPLSPIIGTANCCPAAASQSDRPPQHHCERLKSTANHAKRQQQSSPEL</sequence>
<feature type="compositionally biased region" description="Polar residues" evidence="1">
    <location>
        <begin position="155"/>
        <end position="170"/>
    </location>
</feature>
<evidence type="ECO:0000313" key="2">
    <source>
        <dbReference type="EMBL" id="KAF2805650.1"/>
    </source>
</evidence>
<dbReference type="GeneID" id="54466820"/>
<reference evidence="2 4" key="1">
    <citation type="journal article" date="2020" name="Stud. Mycol.">
        <title>101 Dothideomycetes genomes: a test case for predicting lifestyles and emergence of pathogens.</title>
        <authorList>
            <person name="Haridas S."/>
            <person name="Albert R."/>
            <person name="Binder M."/>
            <person name="Bloem J."/>
            <person name="Labutti K."/>
            <person name="Salamov A."/>
            <person name="Andreopoulos B."/>
            <person name="Baker S."/>
            <person name="Barry K."/>
            <person name="Bills G."/>
            <person name="Bluhm B."/>
            <person name="Cannon C."/>
            <person name="Castanera R."/>
            <person name="Culley D."/>
            <person name="Daum C."/>
            <person name="Ezra D."/>
            <person name="Gonzalez J."/>
            <person name="Henrissat B."/>
            <person name="Kuo A."/>
            <person name="Liang C."/>
            <person name="Lipzen A."/>
            <person name="Lutzoni F."/>
            <person name="Magnuson J."/>
            <person name="Mondo S."/>
            <person name="Nolan M."/>
            <person name="Ohm R."/>
            <person name="Pangilinan J."/>
            <person name="Park H.-J."/>
            <person name="Ramirez L."/>
            <person name="Alfaro M."/>
            <person name="Sun H."/>
            <person name="Tritt A."/>
            <person name="Yoshinaga Y."/>
            <person name="Zwiers L.-H."/>
            <person name="Turgeon B."/>
            <person name="Goodwin S."/>
            <person name="Spatafora J."/>
            <person name="Crous P."/>
            <person name="Grigoriev I."/>
        </authorList>
    </citation>
    <scope>NUCLEOTIDE SEQUENCE</scope>
    <source>
        <strain evidence="2 4">CBS 304.34</strain>
    </source>
</reference>
<reference evidence="4" key="2">
    <citation type="submission" date="2020-04" db="EMBL/GenBank/DDBJ databases">
        <authorList>
            <consortium name="NCBI Genome Project"/>
        </authorList>
    </citation>
    <scope>NUCLEOTIDE SEQUENCE</scope>
    <source>
        <strain evidence="4">CBS 304.34</strain>
    </source>
</reference>
<accession>A0A6A6YAC3</accession>